<keyword evidence="9" id="KW-0472">Membrane</keyword>
<keyword evidence="3" id="KW-0813">Transport</keyword>
<dbReference type="GO" id="GO:0030313">
    <property type="term" value="C:cell envelope"/>
    <property type="evidence" value="ECO:0007669"/>
    <property type="project" value="UniProtKB-SubCell"/>
</dbReference>
<accession>A0A369T5D3</accession>
<keyword evidence="4" id="KW-0349">Heme</keyword>
<dbReference type="Proteomes" id="UP000253941">
    <property type="component" value="Unassembled WGS sequence"/>
</dbReference>
<evidence type="ECO:0000256" key="10">
    <source>
        <dbReference type="SAM" id="SignalP"/>
    </source>
</evidence>
<dbReference type="Gene3D" id="1.10.1130.10">
    <property type="entry name" value="Flavocytochrome C3, Chain A"/>
    <property type="match status" value="1"/>
</dbReference>
<evidence type="ECO:0000256" key="6">
    <source>
        <dbReference type="ARBA" id="ARBA00022729"/>
    </source>
</evidence>
<evidence type="ECO:0000313" key="13">
    <source>
        <dbReference type="Proteomes" id="UP000253941"/>
    </source>
</evidence>
<feature type="chain" id="PRO_5016787500" description="Tetrahaem cytochrome domain-containing protein" evidence="10">
    <location>
        <begin position="29"/>
        <end position="319"/>
    </location>
</feature>
<dbReference type="AlphaFoldDB" id="A0A369T5D3"/>
<dbReference type="Pfam" id="PF14537">
    <property type="entry name" value="Cytochrom_c3_2"/>
    <property type="match status" value="1"/>
</dbReference>
<dbReference type="PANTHER" id="PTHR35038">
    <property type="entry name" value="DISSIMILATORY SULFITE REDUCTASE SIRA"/>
    <property type="match status" value="1"/>
</dbReference>
<evidence type="ECO:0000256" key="9">
    <source>
        <dbReference type="SAM" id="Phobius"/>
    </source>
</evidence>
<organism evidence="12 13">
    <name type="scientific">Ferruginivarius sediminum</name>
    <dbReference type="NCBI Taxonomy" id="2661937"/>
    <lineage>
        <taxon>Bacteria</taxon>
        <taxon>Pseudomonadati</taxon>
        <taxon>Pseudomonadota</taxon>
        <taxon>Alphaproteobacteria</taxon>
        <taxon>Rhodospirillales</taxon>
        <taxon>Rhodospirillaceae</taxon>
        <taxon>Ferruginivarius</taxon>
    </lineage>
</organism>
<evidence type="ECO:0000256" key="1">
    <source>
        <dbReference type="ARBA" id="ARBA00001926"/>
    </source>
</evidence>
<dbReference type="InterPro" id="IPR051829">
    <property type="entry name" value="Multiheme_Cytochr_ET"/>
</dbReference>
<feature type="transmembrane region" description="Helical" evidence="9">
    <location>
        <begin position="285"/>
        <end position="308"/>
    </location>
</feature>
<evidence type="ECO:0000256" key="2">
    <source>
        <dbReference type="ARBA" id="ARBA00004196"/>
    </source>
</evidence>
<keyword evidence="9" id="KW-0812">Transmembrane</keyword>
<feature type="domain" description="Tetrahaem cytochrome" evidence="11">
    <location>
        <begin position="72"/>
        <end position="173"/>
    </location>
</feature>
<proteinExistence type="predicted"/>
<evidence type="ECO:0000256" key="7">
    <source>
        <dbReference type="ARBA" id="ARBA00022982"/>
    </source>
</evidence>
<evidence type="ECO:0000256" key="3">
    <source>
        <dbReference type="ARBA" id="ARBA00022448"/>
    </source>
</evidence>
<comment type="cofactor">
    <cofactor evidence="1">
        <name>heme c</name>
        <dbReference type="ChEBI" id="CHEBI:61717"/>
    </cofactor>
</comment>
<feature type="signal peptide" evidence="10">
    <location>
        <begin position="1"/>
        <end position="28"/>
    </location>
</feature>
<evidence type="ECO:0000259" key="11">
    <source>
        <dbReference type="Pfam" id="PF14537"/>
    </source>
</evidence>
<keyword evidence="5" id="KW-0479">Metal-binding</keyword>
<comment type="subcellular location">
    <subcellularLocation>
        <location evidence="2">Cell envelope</location>
    </subcellularLocation>
</comment>
<protein>
    <recommendedName>
        <fullName evidence="11">Tetrahaem cytochrome domain-containing protein</fullName>
    </recommendedName>
</protein>
<evidence type="ECO:0000256" key="8">
    <source>
        <dbReference type="ARBA" id="ARBA00023004"/>
    </source>
</evidence>
<keyword evidence="7" id="KW-0249">Electron transport</keyword>
<name>A0A369T5D3_9PROT</name>
<keyword evidence="9" id="KW-1133">Transmembrane helix</keyword>
<dbReference type="InterPro" id="IPR012286">
    <property type="entry name" value="Tetrahaem_cytochrome"/>
</dbReference>
<keyword evidence="6 10" id="KW-0732">Signal</keyword>
<sequence length="319" mass="34407">MLPCMMSGARIICLAYLILTLLPAGHDAASARKPVNFCLGCHGARPVTFHRQSGETRVIAIGMERLRQSEHGEVDCQQCHVRGFAFFPHPMEITETRTCLECHPREGGAAERDRAHDFDAIGAEFRDTAHHTSHPEAFRCESCHDPHAVKPPDGSMPIATLIETQNAICRECHVESAAEGPLAAPAEGGLPAVHAGLPHAALHLDGLRCIDCHAPADAAVSHRLGGRNGRPARCGDCHARETILNAKLLRHHPKDSSGGFAGFTNAGLLRHAYVFGATRSVVIDWLGYLAVGAVTLGLAAHGGLGLYFRQRPRRRRNVG</sequence>
<gene>
    <name evidence="12" type="ORF">DRB17_17685</name>
</gene>
<dbReference type="EMBL" id="QPMH01000025">
    <property type="protein sequence ID" value="RDD60529.1"/>
    <property type="molecule type" value="Genomic_DNA"/>
</dbReference>
<dbReference type="PANTHER" id="PTHR35038:SF8">
    <property type="entry name" value="C-TYPE POLYHEME CYTOCHROME OMCC"/>
    <property type="match status" value="1"/>
</dbReference>
<evidence type="ECO:0000313" key="12">
    <source>
        <dbReference type="EMBL" id="RDD60529.1"/>
    </source>
</evidence>
<reference evidence="12 13" key="1">
    <citation type="submission" date="2018-07" db="EMBL/GenBank/DDBJ databases">
        <title>Venubactetium sediminum gen. nov., sp. nov., isolated from a marine solar saltern.</title>
        <authorList>
            <person name="Wang S."/>
        </authorList>
    </citation>
    <scope>NUCLEOTIDE SEQUENCE [LARGE SCALE GENOMIC DNA]</scope>
    <source>
        <strain evidence="12 13">WD2A32</strain>
    </source>
</reference>
<dbReference type="SUPFAM" id="SSF48695">
    <property type="entry name" value="Multiheme cytochromes"/>
    <property type="match status" value="1"/>
</dbReference>
<comment type="caution">
    <text evidence="12">The sequence shown here is derived from an EMBL/GenBank/DDBJ whole genome shotgun (WGS) entry which is preliminary data.</text>
</comment>
<dbReference type="InterPro" id="IPR036280">
    <property type="entry name" value="Multihaem_cyt_sf"/>
</dbReference>
<keyword evidence="13" id="KW-1185">Reference proteome</keyword>
<evidence type="ECO:0000256" key="4">
    <source>
        <dbReference type="ARBA" id="ARBA00022617"/>
    </source>
</evidence>
<dbReference type="GO" id="GO:0046872">
    <property type="term" value="F:metal ion binding"/>
    <property type="evidence" value="ECO:0007669"/>
    <property type="project" value="UniProtKB-KW"/>
</dbReference>
<evidence type="ECO:0000256" key="5">
    <source>
        <dbReference type="ARBA" id="ARBA00022723"/>
    </source>
</evidence>
<keyword evidence="8" id="KW-0408">Iron</keyword>